<dbReference type="EMBL" id="CP003345">
    <property type="protein sequence ID" value="AFM03678.1"/>
    <property type="molecule type" value="Genomic_DNA"/>
</dbReference>
<dbReference type="CDD" id="cd15457">
    <property type="entry name" value="NADAR"/>
    <property type="match status" value="1"/>
</dbReference>
<evidence type="ECO:0000259" key="3">
    <source>
        <dbReference type="Pfam" id="PF08719"/>
    </source>
</evidence>
<comment type="catalytic activity">
    <reaction evidence="2">
        <text>2,5-diamino-6-hydroxy-4-(5-phosphoribosylamino)-pyrimidine + H2O = 2,5,6-triamino-4-hydroxypyrimidine + D-ribose 5-phosphate</text>
        <dbReference type="Rhea" id="RHEA:23436"/>
        <dbReference type="ChEBI" id="CHEBI:15377"/>
        <dbReference type="ChEBI" id="CHEBI:58614"/>
        <dbReference type="ChEBI" id="CHEBI:78346"/>
        <dbReference type="ChEBI" id="CHEBI:137796"/>
    </reaction>
</comment>
<dbReference type="Proteomes" id="UP000006054">
    <property type="component" value="Chromosome"/>
</dbReference>
<gene>
    <name evidence="4" type="ordered locus">Fleli_1242</name>
</gene>
<dbReference type="STRING" id="880071.Fleli_1242"/>
<evidence type="ECO:0000256" key="1">
    <source>
        <dbReference type="ARBA" id="ARBA00000022"/>
    </source>
</evidence>
<dbReference type="InterPro" id="IPR037238">
    <property type="entry name" value="YbiA-like_sf"/>
</dbReference>
<dbReference type="RefSeq" id="WP_014797135.1">
    <property type="nucleotide sequence ID" value="NC_018018.1"/>
</dbReference>
<evidence type="ECO:0000313" key="4">
    <source>
        <dbReference type="EMBL" id="AFM03678.1"/>
    </source>
</evidence>
<proteinExistence type="predicted"/>
<keyword evidence="5" id="KW-1185">Reference proteome</keyword>
<dbReference type="InterPro" id="IPR012816">
    <property type="entry name" value="NADAR"/>
</dbReference>
<evidence type="ECO:0000256" key="2">
    <source>
        <dbReference type="ARBA" id="ARBA00000751"/>
    </source>
</evidence>
<protein>
    <recommendedName>
        <fullName evidence="3">NADAR domain-containing protein</fullName>
    </recommendedName>
</protein>
<dbReference type="Pfam" id="PF08719">
    <property type="entry name" value="NADAR"/>
    <property type="match status" value="1"/>
</dbReference>
<accession>I4AI93</accession>
<name>I4AI93_BERLS</name>
<sequence length="187" mass="21891">MNYSLSWLISEYEKLQKQNKNLDYLFFWGHRPTNDGSLSKTIFSQWWQKEFSVNGIIYPTAEHFMMAEKARLFDDNEILEKILKAKTPAEAKKLGRKVKKFDDKIWLENRFKIVVEGNYHKFSDPEYQAFLIGTGNKVIVEASPMDTIWGIGLAQDSNKVYNPNTWKGLNLLGFALMEVRDRLINED</sequence>
<dbReference type="NCBIfam" id="TIGR02464">
    <property type="entry name" value="ribofla_fusion"/>
    <property type="match status" value="1"/>
</dbReference>
<comment type="catalytic activity">
    <reaction evidence="1">
        <text>5-amino-6-(5-phospho-D-ribosylamino)uracil + H2O = 5,6-diaminouracil + D-ribose 5-phosphate</text>
        <dbReference type="Rhea" id="RHEA:55020"/>
        <dbReference type="ChEBI" id="CHEBI:15377"/>
        <dbReference type="ChEBI" id="CHEBI:46252"/>
        <dbReference type="ChEBI" id="CHEBI:58453"/>
        <dbReference type="ChEBI" id="CHEBI:78346"/>
    </reaction>
</comment>
<dbReference type="AlphaFoldDB" id="I4AI93"/>
<dbReference type="Gene3D" id="1.10.357.40">
    <property type="entry name" value="YbiA-like"/>
    <property type="match status" value="1"/>
</dbReference>
<evidence type="ECO:0000313" key="5">
    <source>
        <dbReference type="Proteomes" id="UP000006054"/>
    </source>
</evidence>
<dbReference type="OrthoDB" id="67297at2"/>
<dbReference type="eggNOG" id="COG3236">
    <property type="taxonomic scope" value="Bacteria"/>
</dbReference>
<dbReference type="KEGG" id="fli:Fleli_1242"/>
<organism evidence="4 5">
    <name type="scientific">Bernardetia litoralis (strain ATCC 23117 / DSM 6794 / NBRC 15988 / NCIMB 1366 / Fx l1 / Sio-4)</name>
    <name type="common">Flexibacter litoralis</name>
    <dbReference type="NCBI Taxonomy" id="880071"/>
    <lineage>
        <taxon>Bacteria</taxon>
        <taxon>Pseudomonadati</taxon>
        <taxon>Bacteroidota</taxon>
        <taxon>Cytophagia</taxon>
        <taxon>Cytophagales</taxon>
        <taxon>Bernardetiaceae</taxon>
        <taxon>Bernardetia</taxon>
    </lineage>
</organism>
<dbReference type="SUPFAM" id="SSF143990">
    <property type="entry name" value="YbiA-like"/>
    <property type="match status" value="1"/>
</dbReference>
<feature type="domain" description="NADAR" evidence="3">
    <location>
        <begin position="26"/>
        <end position="183"/>
    </location>
</feature>
<dbReference type="PATRIC" id="fig|880071.3.peg.1215"/>
<reference evidence="5" key="1">
    <citation type="submission" date="2012-06" db="EMBL/GenBank/DDBJ databases">
        <title>The complete genome of Flexibacter litoralis DSM 6794.</title>
        <authorList>
            <person name="Lucas S."/>
            <person name="Copeland A."/>
            <person name="Lapidus A."/>
            <person name="Glavina del Rio T."/>
            <person name="Dalin E."/>
            <person name="Tice H."/>
            <person name="Bruce D."/>
            <person name="Goodwin L."/>
            <person name="Pitluck S."/>
            <person name="Peters L."/>
            <person name="Ovchinnikova G."/>
            <person name="Lu M."/>
            <person name="Kyrpides N."/>
            <person name="Mavromatis K."/>
            <person name="Ivanova N."/>
            <person name="Brettin T."/>
            <person name="Detter J.C."/>
            <person name="Han C."/>
            <person name="Larimer F."/>
            <person name="Land M."/>
            <person name="Hauser L."/>
            <person name="Markowitz V."/>
            <person name="Cheng J.-F."/>
            <person name="Hugenholtz P."/>
            <person name="Woyke T."/>
            <person name="Wu D."/>
            <person name="Spring S."/>
            <person name="Lang E."/>
            <person name="Kopitz M."/>
            <person name="Brambilla E."/>
            <person name="Klenk H.-P."/>
            <person name="Eisen J.A."/>
        </authorList>
    </citation>
    <scope>NUCLEOTIDE SEQUENCE [LARGE SCALE GENOMIC DNA]</scope>
    <source>
        <strain evidence="5">ATCC 23117 / DSM 6794 / NBRC 15988 / NCIMB 1366 / Sio-4</strain>
    </source>
</reference>
<dbReference type="HOGENOM" id="CLU_084247_1_0_10"/>